<dbReference type="InterPro" id="IPR015915">
    <property type="entry name" value="Kelch-typ_b-propeller"/>
</dbReference>
<evidence type="ECO:0000256" key="2">
    <source>
        <dbReference type="ARBA" id="ARBA00022737"/>
    </source>
</evidence>
<protein>
    <recommendedName>
        <fullName evidence="5">Rab9 effector protein with kelch motifs</fullName>
    </recommendedName>
</protein>
<dbReference type="Pfam" id="PF24681">
    <property type="entry name" value="Kelch_KLHDC2_KLHL20_DRC7"/>
    <property type="match status" value="1"/>
</dbReference>
<keyword evidence="4" id="KW-1185">Reference proteome</keyword>
<evidence type="ECO:0000313" key="3">
    <source>
        <dbReference type="EMBL" id="CAH3155717.1"/>
    </source>
</evidence>
<evidence type="ECO:0008006" key="5">
    <source>
        <dbReference type="Google" id="ProtNLM"/>
    </source>
</evidence>
<dbReference type="PANTHER" id="PTHR46093:SF17">
    <property type="entry name" value="ZMP:0000001301"/>
    <property type="match status" value="1"/>
</dbReference>
<sequence>RQGHAAAVVDKKVYIFGGSSGSGFGGQHSDSTSDPIYLNDLFLLKVGVQVTWERLQQLGDIPCARDGHTLSALGSVLYLFGGSNYPESEECLEGLYAYDIGTLSWELCPTQGRQPKVLGHSTAVVGDTLYIFGGIHHGIASDALYILNTGNLTWTPLKASGTPPPARCDHACTVIGEKFYIMGGNGGEKLWYNDLHVFDTVTLRWEAVNVLGHLPYARSLHTICAHHGKIFVINSIRFLFVAKLKWKKLQCSGSGPERRLGHIAVLVSGQLIIFGGMNDQKDFNDVCILQTRSALKHLPTEMAGN</sequence>
<evidence type="ECO:0000256" key="1">
    <source>
        <dbReference type="ARBA" id="ARBA00022441"/>
    </source>
</evidence>
<dbReference type="EMBL" id="CALNXI010001105">
    <property type="protein sequence ID" value="CAH3155717.1"/>
    <property type="molecule type" value="Genomic_DNA"/>
</dbReference>
<dbReference type="Gene3D" id="2.120.10.80">
    <property type="entry name" value="Kelch-type beta propeller"/>
    <property type="match status" value="2"/>
</dbReference>
<dbReference type="SUPFAM" id="SSF117281">
    <property type="entry name" value="Kelch motif"/>
    <property type="match status" value="2"/>
</dbReference>
<name>A0ABN8Q6L7_9CNID</name>
<organism evidence="3 4">
    <name type="scientific">Porites evermanni</name>
    <dbReference type="NCBI Taxonomy" id="104178"/>
    <lineage>
        <taxon>Eukaryota</taxon>
        <taxon>Metazoa</taxon>
        <taxon>Cnidaria</taxon>
        <taxon>Anthozoa</taxon>
        <taxon>Hexacorallia</taxon>
        <taxon>Scleractinia</taxon>
        <taxon>Fungiina</taxon>
        <taxon>Poritidae</taxon>
        <taxon>Porites</taxon>
    </lineage>
</organism>
<comment type="caution">
    <text evidence="3">The sequence shown here is derived from an EMBL/GenBank/DDBJ whole genome shotgun (WGS) entry which is preliminary data.</text>
</comment>
<accession>A0ABN8Q6L7</accession>
<gene>
    <name evidence="3" type="ORF">PEVE_00001928</name>
</gene>
<proteinExistence type="predicted"/>
<keyword evidence="2" id="KW-0677">Repeat</keyword>
<dbReference type="Proteomes" id="UP001159427">
    <property type="component" value="Unassembled WGS sequence"/>
</dbReference>
<evidence type="ECO:0000313" key="4">
    <source>
        <dbReference type="Proteomes" id="UP001159427"/>
    </source>
</evidence>
<reference evidence="3 4" key="1">
    <citation type="submission" date="2022-05" db="EMBL/GenBank/DDBJ databases">
        <authorList>
            <consortium name="Genoscope - CEA"/>
            <person name="William W."/>
        </authorList>
    </citation>
    <scope>NUCLEOTIDE SEQUENCE [LARGE SCALE GENOMIC DNA]</scope>
</reference>
<keyword evidence="1" id="KW-0880">Kelch repeat</keyword>
<feature type="non-terminal residue" evidence="3">
    <location>
        <position position="1"/>
    </location>
</feature>
<dbReference type="PANTHER" id="PTHR46093">
    <property type="entry name" value="ACYL-COA-BINDING DOMAIN-CONTAINING PROTEIN 5"/>
    <property type="match status" value="1"/>
</dbReference>